<accession>A0A6V8HB76</accession>
<dbReference type="EMBL" id="DF933829">
    <property type="protein sequence ID" value="GAM38698.1"/>
    <property type="molecule type" value="Genomic_DNA"/>
</dbReference>
<keyword evidence="1" id="KW-0812">Transmembrane</keyword>
<keyword evidence="1" id="KW-1133">Transmembrane helix</keyword>
<keyword evidence="4" id="KW-1185">Reference proteome</keyword>
<evidence type="ECO:0000313" key="3">
    <source>
        <dbReference type="EMBL" id="GAM38698.1"/>
    </source>
</evidence>
<evidence type="ECO:0000313" key="4">
    <source>
        <dbReference type="Proteomes" id="UP000053095"/>
    </source>
</evidence>
<comment type="caution">
    <text evidence="3">The sequence shown here is derived from an EMBL/GenBank/DDBJ whole genome shotgun (WGS) entry which is preliminary data.</text>
</comment>
<dbReference type="Proteomes" id="UP000053095">
    <property type="component" value="Unassembled WGS sequence"/>
</dbReference>
<protein>
    <recommendedName>
        <fullName evidence="2">Rhodopsin domain-containing protein</fullName>
    </recommendedName>
</protein>
<evidence type="ECO:0000256" key="1">
    <source>
        <dbReference type="SAM" id="Phobius"/>
    </source>
</evidence>
<dbReference type="InterPro" id="IPR049326">
    <property type="entry name" value="Rhodopsin_dom_fungi"/>
</dbReference>
<dbReference type="Pfam" id="PF20684">
    <property type="entry name" value="Fung_rhodopsin"/>
    <property type="match status" value="1"/>
</dbReference>
<feature type="domain" description="Rhodopsin" evidence="2">
    <location>
        <begin position="35"/>
        <end position="140"/>
    </location>
</feature>
<evidence type="ECO:0000259" key="2">
    <source>
        <dbReference type="Pfam" id="PF20684"/>
    </source>
</evidence>
<dbReference type="AlphaFoldDB" id="A0A6V8HB76"/>
<gene>
    <name evidence="3" type="ORF">TCE0_033r09635</name>
</gene>
<name>A0A6V8HB76_TALPI</name>
<keyword evidence="1" id="KW-0472">Membrane</keyword>
<sequence>MRDIPYLSQSLRPCCNGESMEFCNTALLIQLALQFFNIGFGTCIILGSTFGMGKKLVYFEELMASFCTAMLCFCLGQLFYVVTSVLVRLLITITLVRLAVDNLHWGILFAATVLSIVAGTIFFFFAISRCTPVAYYWNRNYGRGPLLEH</sequence>
<feature type="transmembrane region" description="Helical" evidence="1">
    <location>
        <begin position="27"/>
        <end position="50"/>
    </location>
</feature>
<organism evidence="3 4">
    <name type="scientific">Talaromyces pinophilus</name>
    <name type="common">Penicillium pinophilum</name>
    <dbReference type="NCBI Taxonomy" id="128442"/>
    <lineage>
        <taxon>Eukaryota</taxon>
        <taxon>Fungi</taxon>
        <taxon>Dikarya</taxon>
        <taxon>Ascomycota</taxon>
        <taxon>Pezizomycotina</taxon>
        <taxon>Eurotiomycetes</taxon>
        <taxon>Eurotiomycetidae</taxon>
        <taxon>Eurotiales</taxon>
        <taxon>Trichocomaceae</taxon>
        <taxon>Talaromyces</taxon>
        <taxon>Talaromyces sect. Talaromyces</taxon>
    </lineage>
</organism>
<feature type="transmembrane region" description="Helical" evidence="1">
    <location>
        <begin position="62"/>
        <end position="91"/>
    </location>
</feature>
<reference evidence="4" key="1">
    <citation type="journal article" date="2015" name="Genome Announc.">
        <title>Draft genome sequence of Talaromyces cellulolyticus strain Y-94, a source of lignocellulosic biomass-degrading enzymes.</title>
        <authorList>
            <person name="Fujii T."/>
            <person name="Koike H."/>
            <person name="Sawayama S."/>
            <person name="Yano S."/>
            <person name="Inoue H."/>
        </authorList>
    </citation>
    <scope>NUCLEOTIDE SEQUENCE [LARGE SCALE GENOMIC DNA]</scope>
    <source>
        <strain evidence="4">Y-94</strain>
    </source>
</reference>
<proteinExistence type="predicted"/>
<feature type="transmembrane region" description="Helical" evidence="1">
    <location>
        <begin position="103"/>
        <end position="127"/>
    </location>
</feature>